<dbReference type="RefSeq" id="WP_201082715.1">
    <property type="nucleotide sequence ID" value="NZ_CP067421.1"/>
</dbReference>
<keyword evidence="1" id="KW-0614">Plasmid</keyword>
<evidence type="ECO:0008006" key="3">
    <source>
        <dbReference type="Google" id="ProtNLM"/>
    </source>
</evidence>
<dbReference type="EMBL" id="CP067421">
    <property type="protein sequence ID" value="QQP93245.1"/>
    <property type="molecule type" value="Genomic_DNA"/>
</dbReference>
<reference evidence="1" key="1">
    <citation type="submission" date="2021-02" db="EMBL/GenBank/DDBJ databases">
        <title>Skermanella TT6 skin isolate.</title>
        <authorList>
            <person name="Lee K."/>
            <person name="Ganzorig M."/>
        </authorList>
    </citation>
    <scope>NUCLEOTIDE SEQUENCE</scope>
    <source>
        <strain evidence="1">TT6</strain>
    </source>
</reference>
<sequence>MPKSDEKRRDDFPQPIKTLLAKRVNFRCSNPECRQPTIGPGMKKSATVSIGVAAHISGAAPNGPRFNAVLTADERKSADNGIWLCRRCDKIIDSDENAYSEELLQDWKQTAEATTHLELKGLKAVRDNQALLRKLESDMPALFAEMRTDLAEHPFSRDFVLIKREWSFNGDPNNVILMYYFNDHPHLRPMVQVLENRELVRNVTHTNVERFRMEEAFVDYLKTDPP</sequence>
<name>A0ABX7BGH7_9PROT</name>
<keyword evidence="2" id="KW-1185">Reference proteome</keyword>
<organism evidence="1 2">
    <name type="scientific">Skermanella cutis</name>
    <dbReference type="NCBI Taxonomy" id="2775420"/>
    <lineage>
        <taxon>Bacteria</taxon>
        <taxon>Pseudomonadati</taxon>
        <taxon>Pseudomonadota</taxon>
        <taxon>Alphaproteobacteria</taxon>
        <taxon>Rhodospirillales</taxon>
        <taxon>Azospirillaceae</taxon>
        <taxon>Skermanella</taxon>
    </lineage>
</organism>
<evidence type="ECO:0000313" key="1">
    <source>
        <dbReference type="EMBL" id="QQP93245.1"/>
    </source>
</evidence>
<evidence type="ECO:0000313" key="2">
    <source>
        <dbReference type="Proteomes" id="UP000595197"/>
    </source>
</evidence>
<accession>A0ABX7BGH7</accession>
<geneLocation type="plasmid" evidence="1 2">
    <name>pTT6-1</name>
</geneLocation>
<gene>
    <name evidence="1" type="ORF">IGS68_29430</name>
</gene>
<proteinExistence type="predicted"/>
<protein>
    <recommendedName>
        <fullName evidence="3">HNH endonuclease</fullName>
    </recommendedName>
</protein>
<dbReference type="Proteomes" id="UP000595197">
    <property type="component" value="Plasmid pTT6-1"/>
</dbReference>